<evidence type="ECO:0000313" key="3">
    <source>
        <dbReference type="Proteomes" id="UP000070513"/>
    </source>
</evidence>
<dbReference type="Proteomes" id="UP000070513">
    <property type="component" value="Unassembled WGS sequence"/>
</dbReference>
<accession>A0A135WDN5</accession>
<dbReference type="AlphaFoldDB" id="A0A135WDN5"/>
<dbReference type="EMBL" id="LPUR01000011">
    <property type="protein sequence ID" value="KXH83035.1"/>
    <property type="molecule type" value="Genomic_DNA"/>
</dbReference>
<dbReference type="RefSeq" id="WP_062651211.1">
    <property type="nucleotide sequence ID" value="NZ_LPUR01000011.1"/>
</dbReference>
<feature type="signal peptide" evidence="1">
    <location>
        <begin position="1"/>
        <end position="23"/>
    </location>
</feature>
<proteinExistence type="predicted"/>
<organism evidence="2 3">
    <name type="scientific">Chryseobacterium kwangjuense</name>
    <dbReference type="NCBI Taxonomy" id="267125"/>
    <lineage>
        <taxon>Bacteria</taxon>
        <taxon>Pseudomonadati</taxon>
        <taxon>Bacteroidota</taxon>
        <taxon>Flavobacteriia</taxon>
        <taxon>Flavobacteriales</taxon>
        <taxon>Weeksellaceae</taxon>
        <taxon>Chryseobacterium group</taxon>
        <taxon>Chryseobacterium</taxon>
    </lineage>
</organism>
<protein>
    <submittedName>
        <fullName evidence="2">Uncharacterized protein</fullName>
    </submittedName>
</protein>
<dbReference type="PROSITE" id="PS51257">
    <property type="entry name" value="PROKAR_LIPOPROTEIN"/>
    <property type="match status" value="1"/>
</dbReference>
<sequence length="90" mass="10418">MMKKLALRLALLAAAAFSLQSCRTEEDLIQSPQETEKRFQAFTSRNGEPVDYPRGYKLLLEKYDSIYSTAYTGKTFLKTVFWGKPFRKNI</sequence>
<keyword evidence="1" id="KW-0732">Signal</keyword>
<dbReference type="OrthoDB" id="1259378at2"/>
<feature type="chain" id="PRO_5007467867" evidence="1">
    <location>
        <begin position="24"/>
        <end position="90"/>
    </location>
</feature>
<comment type="caution">
    <text evidence="2">The sequence shown here is derived from an EMBL/GenBank/DDBJ whole genome shotgun (WGS) entry which is preliminary data.</text>
</comment>
<evidence type="ECO:0000313" key="2">
    <source>
        <dbReference type="EMBL" id="KXH83035.1"/>
    </source>
</evidence>
<name>A0A135WDN5_9FLAO</name>
<evidence type="ECO:0000256" key="1">
    <source>
        <dbReference type="SAM" id="SignalP"/>
    </source>
</evidence>
<gene>
    <name evidence="2" type="ORF">AU378_11405</name>
</gene>
<reference evidence="3" key="1">
    <citation type="submission" date="2015-12" db="EMBL/GenBank/DDBJ databases">
        <title>Genome sequence of a biocontrol rhizobacterium Chryseobacterium kwangjuense strain KJ1R5 isolated from pepper (Capsicum annuum L.).</title>
        <authorList>
            <person name="Jeong J.-J."/>
            <person name="Park H."/>
            <person name="Mannaa M."/>
            <person name="Sang M.K."/>
            <person name="Choi I.-G."/>
            <person name="Kim K.D."/>
        </authorList>
    </citation>
    <scope>NUCLEOTIDE SEQUENCE [LARGE SCALE GENOMIC DNA]</scope>
    <source>
        <strain evidence="3">KJ1R5</strain>
    </source>
</reference>
<reference evidence="2 3" key="2">
    <citation type="journal article" date="2016" name="Genome Announc.">
        <title>Draft Genome Sequence of a Biocontrol Rhizobacterium, Chryseobacterium kwangjuense Strain KJ1R5, Isolated from Pepper (Capsicum annuum).</title>
        <authorList>
            <person name="Jeong J.J."/>
            <person name="Park H."/>
            <person name="Park B.H."/>
            <person name="Mannaa M."/>
            <person name="Sang M.K."/>
            <person name="Choi I.G."/>
            <person name="Kim K.D."/>
        </authorList>
    </citation>
    <scope>NUCLEOTIDE SEQUENCE [LARGE SCALE GENOMIC DNA]</scope>
    <source>
        <strain evidence="2 3">KJ1R5</strain>
    </source>
</reference>